<protein>
    <submittedName>
        <fullName evidence="3">Dabb family protein</fullName>
    </submittedName>
</protein>
<evidence type="ECO:0000256" key="1">
    <source>
        <dbReference type="ARBA" id="ARBA00011738"/>
    </source>
</evidence>
<dbReference type="Pfam" id="PF07876">
    <property type="entry name" value="Dabb"/>
    <property type="match status" value="1"/>
</dbReference>
<reference evidence="3" key="2">
    <citation type="submission" date="2018-07" db="EMBL/GenBank/DDBJ databases">
        <authorList>
            <consortium name="NCBI Pathogen Detection Project"/>
        </authorList>
    </citation>
    <scope>NUCLEOTIDE SEQUENCE</scope>
    <source>
        <strain evidence="3">166-88</strain>
    </source>
</reference>
<organism evidence="3">
    <name type="scientific">Salmonella enterica subsp. houtenae serovar 44:z36[z38]:-</name>
    <dbReference type="NCBI Taxonomy" id="1967609"/>
    <lineage>
        <taxon>Bacteria</taxon>
        <taxon>Pseudomonadati</taxon>
        <taxon>Pseudomonadota</taxon>
        <taxon>Gammaproteobacteria</taxon>
        <taxon>Enterobacterales</taxon>
        <taxon>Enterobacteriaceae</taxon>
        <taxon>Salmonella</taxon>
    </lineage>
</organism>
<evidence type="ECO:0000259" key="2">
    <source>
        <dbReference type="PROSITE" id="PS51502"/>
    </source>
</evidence>
<dbReference type="SMART" id="SM00886">
    <property type="entry name" value="Dabb"/>
    <property type="match status" value="1"/>
</dbReference>
<sequence length="100" mass="11467">MIRHILLMKFDDNTPRKQLSLIQAGFLSIPDVLSGVLSVEWGANNSPEGKNAGFTHCVMMTFMDESTRAEYLCHPEHLALKNIFRTYLTDIIVFDYQFGR</sequence>
<gene>
    <name evidence="3" type="ORF">GND75_002975</name>
</gene>
<dbReference type="InterPro" id="IPR044662">
    <property type="entry name" value="HS1/DABB1-like"/>
</dbReference>
<dbReference type="InterPro" id="IPR011008">
    <property type="entry name" value="Dimeric_a/b-barrel"/>
</dbReference>
<dbReference type="PANTHER" id="PTHR33178:SF10">
    <property type="entry name" value="STRESS-RESPONSE A_B BARREL DOMAIN-CONTAINING PROTEIN"/>
    <property type="match status" value="1"/>
</dbReference>
<dbReference type="EMBL" id="DAASYS010000012">
    <property type="protein sequence ID" value="HAE7581355.1"/>
    <property type="molecule type" value="Genomic_DNA"/>
</dbReference>
<dbReference type="PANTHER" id="PTHR33178">
    <property type="match status" value="1"/>
</dbReference>
<dbReference type="Gene3D" id="3.30.70.100">
    <property type="match status" value="1"/>
</dbReference>
<dbReference type="PROSITE" id="PS51502">
    <property type="entry name" value="S_R_A_B_BARREL"/>
    <property type="match status" value="1"/>
</dbReference>
<dbReference type="InterPro" id="IPR013097">
    <property type="entry name" value="Dabb"/>
</dbReference>
<proteinExistence type="predicted"/>
<dbReference type="SUPFAM" id="SSF54909">
    <property type="entry name" value="Dimeric alpha+beta barrel"/>
    <property type="match status" value="1"/>
</dbReference>
<comment type="caution">
    <text evidence="3">The sequence shown here is derived from an EMBL/GenBank/DDBJ whole genome shotgun (WGS) entry which is preliminary data.</text>
</comment>
<feature type="domain" description="Stress-response A/B barrel" evidence="2">
    <location>
        <begin position="2"/>
        <end position="96"/>
    </location>
</feature>
<name>A0A736MHV3_SALHO</name>
<comment type="subunit">
    <text evidence="1">Homodimer.</text>
</comment>
<dbReference type="AlphaFoldDB" id="A0A736MHV3"/>
<reference evidence="3" key="1">
    <citation type="journal article" date="2018" name="Genome Biol.">
        <title>SKESA: strategic k-mer extension for scrupulous assemblies.</title>
        <authorList>
            <person name="Souvorov A."/>
            <person name="Agarwala R."/>
            <person name="Lipman D.J."/>
        </authorList>
    </citation>
    <scope>NUCLEOTIDE SEQUENCE</scope>
    <source>
        <strain evidence="3">166-88</strain>
    </source>
</reference>
<evidence type="ECO:0000313" key="3">
    <source>
        <dbReference type="EMBL" id="HAE7581355.1"/>
    </source>
</evidence>
<accession>A0A736MHV3</accession>